<gene>
    <name evidence="2" type="ORF">EHS24_004568</name>
</gene>
<evidence type="ECO:0000313" key="3">
    <source>
        <dbReference type="Proteomes" id="UP000279236"/>
    </source>
</evidence>
<evidence type="ECO:0000256" key="1">
    <source>
        <dbReference type="SAM" id="MobiDB-lite"/>
    </source>
</evidence>
<feature type="compositionally biased region" description="Low complexity" evidence="1">
    <location>
        <begin position="273"/>
        <end position="287"/>
    </location>
</feature>
<dbReference type="AlphaFoldDB" id="A0A427Y5H3"/>
<comment type="caution">
    <text evidence="2">The sequence shown here is derived from an EMBL/GenBank/DDBJ whole genome shotgun (WGS) entry which is preliminary data.</text>
</comment>
<protein>
    <submittedName>
        <fullName evidence="2">Uncharacterized protein</fullName>
    </submittedName>
</protein>
<dbReference type="RefSeq" id="XP_028479109.1">
    <property type="nucleotide sequence ID" value="XM_028620137.1"/>
</dbReference>
<name>A0A427Y5H3_9TREE</name>
<reference evidence="2 3" key="1">
    <citation type="submission" date="2018-11" db="EMBL/GenBank/DDBJ databases">
        <title>Genome sequence of Apiotrichum porosum DSM 27194.</title>
        <authorList>
            <person name="Aliyu H."/>
            <person name="Gorte O."/>
            <person name="Ochsenreither K."/>
        </authorList>
    </citation>
    <scope>NUCLEOTIDE SEQUENCE [LARGE SCALE GENOMIC DNA]</scope>
    <source>
        <strain evidence="2 3">DSM 27194</strain>
    </source>
</reference>
<dbReference type="GeneID" id="39589111"/>
<feature type="compositionally biased region" description="Low complexity" evidence="1">
    <location>
        <begin position="1"/>
        <end position="21"/>
    </location>
</feature>
<feature type="region of interest" description="Disordered" evidence="1">
    <location>
        <begin position="273"/>
        <end position="295"/>
    </location>
</feature>
<dbReference type="EMBL" id="RSCE01000002">
    <property type="protein sequence ID" value="RSH86324.1"/>
    <property type="molecule type" value="Genomic_DNA"/>
</dbReference>
<keyword evidence="3" id="KW-1185">Reference proteome</keyword>
<proteinExistence type="predicted"/>
<organism evidence="2 3">
    <name type="scientific">Apiotrichum porosum</name>
    <dbReference type="NCBI Taxonomy" id="105984"/>
    <lineage>
        <taxon>Eukaryota</taxon>
        <taxon>Fungi</taxon>
        <taxon>Dikarya</taxon>
        <taxon>Basidiomycota</taxon>
        <taxon>Agaricomycotina</taxon>
        <taxon>Tremellomycetes</taxon>
        <taxon>Trichosporonales</taxon>
        <taxon>Trichosporonaceae</taxon>
        <taxon>Apiotrichum</taxon>
    </lineage>
</organism>
<dbReference type="Proteomes" id="UP000279236">
    <property type="component" value="Unassembled WGS sequence"/>
</dbReference>
<feature type="region of interest" description="Disordered" evidence="1">
    <location>
        <begin position="1"/>
        <end position="36"/>
    </location>
</feature>
<accession>A0A427Y5H3</accession>
<evidence type="ECO:0000313" key="2">
    <source>
        <dbReference type="EMBL" id="RSH86324.1"/>
    </source>
</evidence>
<sequence length="513" mass="56128">MSSTASTTHASSGGNGTNSSAEAVQEGRTAVASMQRSMRATQDTLAALVAVVQTLTTTTTTEMQELKAEVRAMGSTLAAHTKSMATKDEVKALLNGLATTNEVREIQDEVKTLSSKTSERQKRSRDMASTVVEATNDTAKHLKSIIAKFEAVEATLDSHHELLASIKALPPPIPLNGAQIRDAALARTESKAGAIPSDLEKSLRDLKSSIGKLPSYQEVKDAVNSGNKDTLKEIKNVGFQASSHENSLKKVVNLAHDIKSRLCVAPPPGFGSQTSISSSVPSIAPTPRSKSPVQLHDKHVQTISNLSDNVDNMEKMLFAMDAKLDRLEAQDIARQAEAAEAAVPRETWSQGKIFKHGGGGDYERSNQALVQLKQTSDEMRTMRSRIDVLENSQDAIRQVGLIEAHTRETQEVVDNLWQLLSVTEECRRIRYRHLLNIPLATAAVGAGSDFIPNLQLQLPRFSNESQFMALTFSQLMVWARLIVQRSDIDLKENAETLARLRWVVRQYLGMNQA</sequence>